<feature type="region of interest" description="Disordered" evidence="1">
    <location>
        <begin position="44"/>
        <end position="417"/>
    </location>
</feature>
<feature type="compositionally biased region" description="Polar residues" evidence="1">
    <location>
        <begin position="285"/>
        <end position="295"/>
    </location>
</feature>
<dbReference type="PaxDb" id="8022-A0A060WZ88"/>
<reference evidence="2" key="1">
    <citation type="journal article" date="2014" name="Nat. Commun.">
        <title>The rainbow trout genome provides novel insights into evolution after whole-genome duplication in vertebrates.</title>
        <authorList>
            <person name="Berthelot C."/>
            <person name="Brunet F."/>
            <person name="Chalopin D."/>
            <person name="Juanchich A."/>
            <person name="Bernard M."/>
            <person name="Noel B."/>
            <person name="Bento P."/>
            <person name="Da Silva C."/>
            <person name="Labadie K."/>
            <person name="Alberti A."/>
            <person name="Aury J.M."/>
            <person name="Louis A."/>
            <person name="Dehais P."/>
            <person name="Bardou P."/>
            <person name="Montfort J."/>
            <person name="Klopp C."/>
            <person name="Cabau C."/>
            <person name="Gaspin C."/>
            <person name="Thorgaard G.H."/>
            <person name="Boussaha M."/>
            <person name="Quillet E."/>
            <person name="Guyomard R."/>
            <person name="Galiana D."/>
            <person name="Bobe J."/>
            <person name="Volff J.N."/>
            <person name="Genet C."/>
            <person name="Wincker P."/>
            <person name="Jaillon O."/>
            <person name="Roest Crollius H."/>
            <person name="Guiguen Y."/>
        </authorList>
    </citation>
    <scope>NUCLEOTIDE SEQUENCE [LARGE SCALE GENOMIC DNA]</scope>
</reference>
<dbReference type="InterPro" id="IPR052429">
    <property type="entry name" value="BAH_domain_protein"/>
</dbReference>
<dbReference type="AlphaFoldDB" id="A0A060WZ88"/>
<reference evidence="2" key="2">
    <citation type="submission" date="2014-03" db="EMBL/GenBank/DDBJ databases">
        <authorList>
            <person name="Genoscope - CEA"/>
        </authorList>
    </citation>
    <scope>NUCLEOTIDE SEQUENCE</scope>
</reference>
<dbReference type="PANTHER" id="PTHR12505">
    <property type="entry name" value="PHD FINGER TRANSCRIPTION FACTOR"/>
    <property type="match status" value="1"/>
</dbReference>
<evidence type="ECO:0000313" key="2">
    <source>
        <dbReference type="EMBL" id="CDQ72541.1"/>
    </source>
</evidence>
<dbReference type="EMBL" id="FR904841">
    <property type="protein sequence ID" value="CDQ72541.1"/>
    <property type="molecule type" value="Genomic_DNA"/>
</dbReference>
<dbReference type="Proteomes" id="UP000193380">
    <property type="component" value="Unassembled WGS sequence"/>
</dbReference>
<feature type="compositionally biased region" description="Polar residues" evidence="1">
    <location>
        <begin position="94"/>
        <end position="120"/>
    </location>
</feature>
<accession>A0A060WZ88</accession>
<proteinExistence type="predicted"/>
<feature type="compositionally biased region" description="Low complexity" evidence="1">
    <location>
        <begin position="127"/>
        <end position="150"/>
    </location>
</feature>
<feature type="compositionally biased region" description="Basic and acidic residues" evidence="1">
    <location>
        <begin position="334"/>
        <end position="344"/>
    </location>
</feature>
<dbReference type="STRING" id="8022.A0A060WZ88"/>
<feature type="compositionally biased region" description="Basic and acidic residues" evidence="1">
    <location>
        <begin position="364"/>
        <end position="392"/>
    </location>
</feature>
<sequence>MDQSALWPSVYGARGPSPHMQHHAVYSRSPFLRQQELYALQHQHHQQQHRAMEHMHRQHTLSQRKAEDTTITIDDPPLHDTSRTSRAAKPFSHTPPSKTAPPSQGVCPSSRQAPCCNSPSRRTHPQNRLNPAPSPAAAAPRSPALSPAPSHLLKGAERGERGEGQPPQDYPQSLEPDLPPGYTYPEITMGYKAGPSPEEARLAEHADLEVEPAEPCPKPCPHTVRNVEDEEAKPEKKENGCKVVESSGVVEREREGAEVEGQSVSEPPLFGSGVKTLEMAPFPAQVSTSATSQATLPAPSLAPVSASEDAQKGEVSVGGLVQPAGLKDPQPAQAKKDEKEESSAKLKNNHLPDCTVSLPLELTGHGENEEREKGEDVEEKEKEKEKEKEEVRMSTSEASVEILSSPRPSPAPTSASTLSDDPCIWSLELLIAAALCATRDACYPPVPPSNTLLPAPCPLPHRGMEILGELAELGILQRNREKERETGSGRHLSVAAALGEAKLGLLMSAVMSSSQG</sequence>
<gene>
    <name evidence="2" type="ORF">GSONMT00063547001</name>
</gene>
<evidence type="ECO:0000256" key="1">
    <source>
        <dbReference type="SAM" id="MobiDB-lite"/>
    </source>
</evidence>
<dbReference type="PANTHER" id="PTHR12505:SF22">
    <property type="entry name" value="BAH AND COILED-COIL DOMAIN-CONTAINING PROTEIN 1"/>
    <property type="match status" value="1"/>
</dbReference>
<evidence type="ECO:0000313" key="3">
    <source>
        <dbReference type="Proteomes" id="UP000193380"/>
    </source>
</evidence>
<name>A0A060WZ88_ONCMY</name>
<protein>
    <submittedName>
        <fullName evidence="2">Uncharacterized protein</fullName>
    </submittedName>
</protein>
<organism evidence="2 3">
    <name type="scientific">Oncorhynchus mykiss</name>
    <name type="common">Rainbow trout</name>
    <name type="synonym">Salmo gairdneri</name>
    <dbReference type="NCBI Taxonomy" id="8022"/>
    <lineage>
        <taxon>Eukaryota</taxon>
        <taxon>Metazoa</taxon>
        <taxon>Chordata</taxon>
        <taxon>Craniata</taxon>
        <taxon>Vertebrata</taxon>
        <taxon>Euteleostomi</taxon>
        <taxon>Actinopterygii</taxon>
        <taxon>Neopterygii</taxon>
        <taxon>Teleostei</taxon>
        <taxon>Protacanthopterygii</taxon>
        <taxon>Salmoniformes</taxon>
        <taxon>Salmonidae</taxon>
        <taxon>Salmoninae</taxon>
        <taxon>Oncorhynchus</taxon>
    </lineage>
</organism>
<feature type="compositionally biased region" description="Basic and acidic residues" evidence="1">
    <location>
        <begin position="198"/>
        <end position="208"/>
    </location>
</feature>
<feature type="compositionally biased region" description="Basic and acidic residues" evidence="1">
    <location>
        <begin position="154"/>
        <end position="163"/>
    </location>
</feature>